<sequence>MISRKLLCAATLLCLAPFAASAAEAHLTPKSNGDSGAMPSGYSKLFFELSDSDFAAELKLPANPRHYNQVVLTSMAERRVAMLDAAGTSVADLVYIPVPRLSNFVLTKSDNMGRWIVFGHGSDETRVVLKDGPHAQAPATDKTLIDLHVVQNVSSVGLPPQAPARAVLGLVNYTQNEVTIKGPEVAGGVQTCGVAQSCGFVFDGADGQWHARRGRAHFQPTTAQLPKMQQRWTDIVLSGPAEDVTTPRNMTLPVEAVDGDIIQITDLSNSRFYTVNGHPINKATYRYNASEGRWGNSSY</sequence>
<evidence type="ECO:0000313" key="2">
    <source>
        <dbReference type="EMBL" id="GMR28341.1"/>
    </source>
</evidence>
<keyword evidence="3" id="KW-1185">Reference proteome</keyword>
<evidence type="ECO:0000256" key="1">
    <source>
        <dbReference type="SAM" id="SignalP"/>
    </source>
</evidence>
<reference evidence="3" key="1">
    <citation type="submission" date="2023-07" db="EMBL/GenBank/DDBJ databases">
        <title>Genome sequence of Stenotrophomonas sp. Alg010 isolated from Sargassum waste.</title>
        <authorList>
            <person name="Mohapatra"/>
            <person name="B.R."/>
        </authorList>
    </citation>
    <scope>NUCLEOTIDE SEQUENCE [LARGE SCALE GENOMIC DNA]</scope>
    <source>
        <strain evidence="3">Alg010</strain>
    </source>
</reference>
<dbReference type="Proteomes" id="UP001306668">
    <property type="component" value="Unassembled WGS sequence"/>
</dbReference>
<gene>
    <name evidence="2" type="ORF">STENOSP10_25610</name>
</gene>
<organism evidence="2 3">
    <name type="scientific">Stenotrophomonas sepilia</name>
    <dbReference type="NCBI Taxonomy" id="2860290"/>
    <lineage>
        <taxon>Bacteria</taxon>
        <taxon>Pseudomonadati</taxon>
        <taxon>Pseudomonadota</taxon>
        <taxon>Gammaproteobacteria</taxon>
        <taxon>Lysobacterales</taxon>
        <taxon>Lysobacteraceae</taxon>
        <taxon>Stenotrophomonas</taxon>
        <taxon>Stenotrophomonas maltophilia group</taxon>
    </lineage>
</organism>
<evidence type="ECO:0000313" key="3">
    <source>
        <dbReference type="Proteomes" id="UP001306668"/>
    </source>
</evidence>
<comment type="caution">
    <text evidence="2">The sequence shown here is derived from an EMBL/GenBank/DDBJ whole genome shotgun (WGS) entry which is preliminary data.</text>
</comment>
<proteinExistence type="predicted"/>
<protein>
    <submittedName>
        <fullName evidence="2">Uncharacterized protein</fullName>
    </submittedName>
</protein>
<dbReference type="EMBL" id="BTRJ01000026">
    <property type="protein sequence ID" value="GMR28341.1"/>
    <property type="molecule type" value="Genomic_DNA"/>
</dbReference>
<dbReference type="RefSeq" id="WP_338167871.1">
    <property type="nucleotide sequence ID" value="NZ_BTRJ01000026.1"/>
</dbReference>
<feature type="signal peptide" evidence="1">
    <location>
        <begin position="1"/>
        <end position="22"/>
    </location>
</feature>
<keyword evidence="1" id="KW-0732">Signal</keyword>
<name>A0ABQ6QDR9_9GAMM</name>
<accession>A0ABQ6QDR9</accession>
<feature type="chain" id="PRO_5047322555" evidence="1">
    <location>
        <begin position="23"/>
        <end position="299"/>
    </location>
</feature>